<reference evidence="1" key="1">
    <citation type="submission" date="2020-09" db="EMBL/GenBank/DDBJ databases">
        <title>Genome-Enabled Discovery of Anthraquinone Biosynthesis in Senna tora.</title>
        <authorList>
            <person name="Kang S.-H."/>
            <person name="Pandey R.P."/>
            <person name="Lee C.-M."/>
            <person name="Sim J.-S."/>
            <person name="Jeong J.-T."/>
            <person name="Choi B.-S."/>
            <person name="Jung M."/>
            <person name="Ginzburg D."/>
            <person name="Zhao K."/>
            <person name="Won S.Y."/>
            <person name="Oh T.-J."/>
            <person name="Yu Y."/>
            <person name="Kim N.-H."/>
            <person name="Lee O.R."/>
            <person name="Lee T.-H."/>
            <person name="Bashyal P."/>
            <person name="Kim T.-S."/>
            <person name="Lee W.-H."/>
            <person name="Kawkins C."/>
            <person name="Kim C.-K."/>
            <person name="Kim J.S."/>
            <person name="Ahn B.O."/>
            <person name="Rhee S.Y."/>
            <person name="Sohng J.K."/>
        </authorList>
    </citation>
    <scope>NUCLEOTIDE SEQUENCE</scope>
    <source>
        <tissue evidence="1">Leaf</tissue>
    </source>
</reference>
<evidence type="ECO:0000313" key="1">
    <source>
        <dbReference type="EMBL" id="KAF7810340.1"/>
    </source>
</evidence>
<keyword evidence="2" id="KW-1185">Reference proteome</keyword>
<dbReference type="AlphaFoldDB" id="A0A834SU31"/>
<name>A0A834SU31_9FABA</name>
<organism evidence="1 2">
    <name type="scientific">Senna tora</name>
    <dbReference type="NCBI Taxonomy" id="362788"/>
    <lineage>
        <taxon>Eukaryota</taxon>
        <taxon>Viridiplantae</taxon>
        <taxon>Streptophyta</taxon>
        <taxon>Embryophyta</taxon>
        <taxon>Tracheophyta</taxon>
        <taxon>Spermatophyta</taxon>
        <taxon>Magnoliopsida</taxon>
        <taxon>eudicotyledons</taxon>
        <taxon>Gunneridae</taxon>
        <taxon>Pentapetalae</taxon>
        <taxon>rosids</taxon>
        <taxon>fabids</taxon>
        <taxon>Fabales</taxon>
        <taxon>Fabaceae</taxon>
        <taxon>Caesalpinioideae</taxon>
        <taxon>Cassia clade</taxon>
        <taxon>Senna</taxon>
    </lineage>
</organism>
<sequence length="64" mass="7173">MGGGGWRWVVVGDQGWWVGDCGKWEGVTSRRHSGSVLSTLFGDRRVFPDVHSRSVTEFVYQSSK</sequence>
<gene>
    <name evidence="1" type="ORF">G2W53_037083</name>
</gene>
<evidence type="ECO:0000313" key="2">
    <source>
        <dbReference type="Proteomes" id="UP000634136"/>
    </source>
</evidence>
<accession>A0A834SU31</accession>
<proteinExistence type="predicted"/>
<protein>
    <submittedName>
        <fullName evidence="1">Uncharacterized protein</fullName>
    </submittedName>
</protein>
<dbReference type="Proteomes" id="UP000634136">
    <property type="component" value="Unassembled WGS sequence"/>
</dbReference>
<comment type="caution">
    <text evidence="1">The sequence shown here is derived from an EMBL/GenBank/DDBJ whole genome shotgun (WGS) entry which is preliminary data.</text>
</comment>
<dbReference type="EMBL" id="JAAIUW010000011">
    <property type="protein sequence ID" value="KAF7810340.1"/>
    <property type="molecule type" value="Genomic_DNA"/>
</dbReference>